<dbReference type="Pfam" id="PF15253">
    <property type="entry name" value="STIL_N"/>
    <property type="match status" value="1"/>
</dbReference>
<name>A0AAV2TAW0_CALDB</name>
<feature type="domain" description="STIL N-terminal" evidence="2">
    <location>
        <begin position="10"/>
        <end position="319"/>
    </location>
</feature>
<dbReference type="GO" id="GO:0007224">
    <property type="term" value="P:smoothened signaling pathway"/>
    <property type="evidence" value="ECO:0007669"/>
    <property type="project" value="TreeGrafter"/>
</dbReference>
<sequence>MPGLIMDNAIWDRRPLSPTFLVNFVSSCKLRVSVPQKVLNLAQKFVTQCHSDCIETYFVAHYQHVESSVIRLVVDRIERPGVISGKPKYLAEEIIIPVQLLNNIRGSDISKQKPDGSVQSLWKALTEMPPAVDLSKLIVLRSWMSFCRGDDSKRSVILNQYQDPSSFFIEAISVDCPLLFTPIRPVGFIGSSLAKSLETSSSPPFAYLGSDCTFSSSWGSRFGYISVTDSGRFAVILNSDPDLNSSVLAGLWVSGISSISDPRVWILCMRFILYKYFTRRLIGSSTPYLAPTSGNVFPGVSMLLAFYGSTTGPPNFYEVEWGCSFNDRTPTKYHASTVSFRSHQGLSRLMHFDVFSASFDPTTLKPRSENGLDMFTVELHQPLDDQNQRVSALQTAVHNLFPAEAIEQAKTKKQSVRWDPELSLIKLSVSECAEIDVPKAPPTLNCSEDAEVTVDGPNVPEVSLILEEGVTTSNSAMFLGVNNENGLSERCSKVPIQLALNSSNLSTDDAIPRDPPSSRLSPGTTSYRSPTSTNLLAYDPNRYQSSVRKSPQKSDTVLTPKEIGAEYQHTLDRIEQSSRTNEKPKKTNNPMALQSLLAGLPAPQLKRLEQMITTILNQQSDRNVPSQLSCSSEIPKIHTKDQSIAIQAVQVKDCVEVGVNTTQMYFSPPNGPQHFCTPNPRVVDSSQNGAMKTDPNCNLNSGPTLSDSSLRMGNPQSELVPELIPINPGRKEDHHEESPQDVLLAPENMQNGYDPADSSCPIISAAPNVEGGNDVRPNFANPEARRYSNLLASIQGILHRYPRGRQKDTQSYDHPRVDTYDSQRASCPAVNLNSEVQPHAVDHLCSSNPRAHSALGARVNEADNACSNEDCRGLFPSPFGSRPGNSCFNDALCEREQTGSGNSKPDGVKMKHTHSPNASQITNNIGHGYTPTSSLFSTELGTYDSLSFRPTTEGISSKEHAMRRSDVNASTTTYSQLSTDPDQSAFLASLVEKYLGIKTKRTAYHAKRTAKSEWFTQISTEHSRTDVTQFGGLNPTDLSIATREYLRRYGIIDTPHAAAKVYSSTPANCQRTVTLRQEQAKLERFFQAADDITYGPISRNAIQTNSNIEPSVASFSRNSIPNVLTGLSLDRTLIVNQFAGKTPSFHLPPSMDNTPSLSPLDTHAIPSSTLSEPNPPVITESEISCAPSLNGGKGYILDMERLRSLPKLL</sequence>
<feature type="region of interest" description="Disordered" evidence="1">
    <location>
        <begin position="898"/>
        <end position="925"/>
    </location>
</feature>
<dbReference type="AlphaFoldDB" id="A0AAV2TAW0"/>
<dbReference type="PANTHER" id="PTHR15128:SF0">
    <property type="entry name" value="SCL-INTERRUPTING LOCUS PROTEIN"/>
    <property type="match status" value="1"/>
</dbReference>
<feature type="compositionally biased region" description="Polar residues" evidence="1">
    <location>
        <begin position="915"/>
        <end position="925"/>
    </location>
</feature>
<evidence type="ECO:0000259" key="2">
    <source>
        <dbReference type="Pfam" id="PF15253"/>
    </source>
</evidence>
<dbReference type="GO" id="GO:0007052">
    <property type="term" value="P:mitotic spindle organization"/>
    <property type="evidence" value="ECO:0007669"/>
    <property type="project" value="TreeGrafter"/>
</dbReference>
<dbReference type="EMBL" id="CAXLJL010000179">
    <property type="protein sequence ID" value="CAL5134214.1"/>
    <property type="molecule type" value="Genomic_DNA"/>
</dbReference>
<dbReference type="GO" id="GO:0071539">
    <property type="term" value="P:protein localization to centrosome"/>
    <property type="evidence" value="ECO:0007669"/>
    <property type="project" value="TreeGrafter"/>
</dbReference>
<feature type="region of interest" description="Disordered" evidence="1">
    <location>
        <begin position="693"/>
        <end position="715"/>
    </location>
</feature>
<feature type="region of interest" description="Disordered" evidence="1">
    <location>
        <begin position="505"/>
        <end position="536"/>
    </location>
</feature>
<dbReference type="GO" id="GO:0031023">
    <property type="term" value="P:microtubule organizing center organization"/>
    <property type="evidence" value="ECO:0007669"/>
    <property type="project" value="TreeGrafter"/>
</dbReference>
<dbReference type="Proteomes" id="UP001497525">
    <property type="component" value="Unassembled WGS sequence"/>
</dbReference>
<reference evidence="3" key="1">
    <citation type="submission" date="2024-06" db="EMBL/GenBank/DDBJ databases">
        <authorList>
            <person name="Liu X."/>
            <person name="Lenzi L."/>
            <person name="Haldenby T S."/>
            <person name="Uol C."/>
        </authorList>
    </citation>
    <scope>NUCLEOTIDE SEQUENCE</scope>
</reference>
<evidence type="ECO:0000313" key="4">
    <source>
        <dbReference type="Proteomes" id="UP001497525"/>
    </source>
</evidence>
<accession>A0AAV2TAW0</accession>
<protein>
    <recommendedName>
        <fullName evidence="2">STIL N-terminal domain-containing protein</fullName>
    </recommendedName>
</protein>
<dbReference type="InterPro" id="IPR026123">
    <property type="entry name" value="STIL"/>
</dbReference>
<comment type="caution">
    <text evidence="3">The sequence shown here is derived from an EMBL/GenBank/DDBJ whole genome shotgun (WGS) entry which is preliminary data.</text>
</comment>
<evidence type="ECO:0000313" key="3">
    <source>
        <dbReference type="EMBL" id="CAL5134214.1"/>
    </source>
</evidence>
<dbReference type="InterPro" id="IPR057731">
    <property type="entry name" value="STIL_N"/>
</dbReference>
<organism evidence="3 4">
    <name type="scientific">Calicophoron daubneyi</name>
    <name type="common">Rumen fluke</name>
    <name type="synonym">Paramphistomum daubneyi</name>
    <dbReference type="NCBI Taxonomy" id="300641"/>
    <lineage>
        <taxon>Eukaryota</taxon>
        <taxon>Metazoa</taxon>
        <taxon>Spiralia</taxon>
        <taxon>Lophotrochozoa</taxon>
        <taxon>Platyhelminthes</taxon>
        <taxon>Trematoda</taxon>
        <taxon>Digenea</taxon>
        <taxon>Plagiorchiida</taxon>
        <taxon>Pronocephalata</taxon>
        <taxon>Paramphistomoidea</taxon>
        <taxon>Paramphistomidae</taxon>
        <taxon>Calicophoron</taxon>
    </lineage>
</organism>
<feature type="compositionally biased region" description="Polar residues" evidence="1">
    <location>
        <begin position="518"/>
        <end position="535"/>
    </location>
</feature>
<dbReference type="GO" id="GO:0005815">
    <property type="term" value="C:microtubule organizing center"/>
    <property type="evidence" value="ECO:0007669"/>
    <property type="project" value="TreeGrafter"/>
</dbReference>
<gene>
    <name evidence="3" type="ORF">CDAUBV1_LOCUS7428</name>
</gene>
<proteinExistence type="predicted"/>
<dbReference type="PANTHER" id="PTHR15128">
    <property type="entry name" value="TAL1 SCL INTERRUPTING LOCUS"/>
    <property type="match status" value="1"/>
</dbReference>
<evidence type="ECO:0000256" key="1">
    <source>
        <dbReference type="SAM" id="MobiDB-lite"/>
    </source>
</evidence>